<evidence type="ECO:0000313" key="2">
    <source>
        <dbReference type="Proteomes" id="UP000053424"/>
    </source>
</evidence>
<protein>
    <submittedName>
        <fullName evidence="1">Uncharacterized protein</fullName>
    </submittedName>
</protein>
<gene>
    <name evidence="1" type="ORF">M413DRAFT_399752</name>
</gene>
<dbReference type="EMBL" id="KN831776">
    <property type="protein sequence ID" value="KIM43276.1"/>
    <property type="molecule type" value="Genomic_DNA"/>
</dbReference>
<keyword evidence="2" id="KW-1185">Reference proteome</keyword>
<organism evidence="1 2">
    <name type="scientific">Hebeloma cylindrosporum</name>
    <dbReference type="NCBI Taxonomy" id="76867"/>
    <lineage>
        <taxon>Eukaryota</taxon>
        <taxon>Fungi</taxon>
        <taxon>Dikarya</taxon>
        <taxon>Basidiomycota</taxon>
        <taxon>Agaricomycotina</taxon>
        <taxon>Agaricomycetes</taxon>
        <taxon>Agaricomycetidae</taxon>
        <taxon>Agaricales</taxon>
        <taxon>Agaricineae</taxon>
        <taxon>Hymenogastraceae</taxon>
        <taxon>Hebeloma</taxon>
    </lineage>
</organism>
<evidence type="ECO:0000313" key="1">
    <source>
        <dbReference type="EMBL" id="KIM43276.1"/>
    </source>
</evidence>
<proteinExistence type="predicted"/>
<dbReference type="Proteomes" id="UP000053424">
    <property type="component" value="Unassembled WGS sequence"/>
</dbReference>
<reference evidence="2" key="2">
    <citation type="submission" date="2015-01" db="EMBL/GenBank/DDBJ databases">
        <title>Evolutionary Origins and Diversification of the Mycorrhizal Mutualists.</title>
        <authorList>
            <consortium name="DOE Joint Genome Institute"/>
            <consortium name="Mycorrhizal Genomics Consortium"/>
            <person name="Kohler A."/>
            <person name="Kuo A."/>
            <person name="Nagy L.G."/>
            <person name="Floudas D."/>
            <person name="Copeland A."/>
            <person name="Barry K.W."/>
            <person name="Cichocki N."/>
            <person name="Veneault-Fourrey C."/>
            <person name="LaButti K."/>
            <person name="Lindquist E.A."/>
            <person name="Lipzen A."/>
            <person name="Lundell T."/>
            <person name="Morin E."/>
            <person name="Murat C."/>
            <person name="Riley R."/>
            <person name="Ohm R."/>
            <person name="Sun H."/>
            <person name="Tunlid A."/>
            <person name="Henrissat B."/>
            <person name="Grigoriev I.V."/>
            <person name="Hibbett D.S."/>
            <person name="Martin F."/>
        </authorList>
    </citation>
    <scope>NUCLEOTIDE SEQUENCE [LARGE SCALE GENOMIC DNA]</scope>
    <source>
        <strain evidence="2">h7</strain>
    </source>
</reference>
<dbReference type="HOGENOM" id="CLU_2250489_0_0_1"/>
<reference evidence="1 2" key="1">
    <citation type="submission" date="2014-04" db="EMBL/GenBank/DDBJ databases">
        <authorList>
            <consortium name="DOE Joint Genome Institute"/>
            <person name="Kuo A."/>
            <person name="Gay G."/>
            <person name="Dore J."/>
            <person name="Kohler A."/>
            <person name="Nagy L.G."/>
            <person name="Floudas D."/>
            <person name="Copeland A."/>
            <person name="Barry K.W."/>
            <person name="Cichocki N."/>
            <person name="Veneault-Fourrey C."/>
            <person name="LaButti K."/>
            <person name="Lindquist E.A."/>
            <person name="Lipzen A."/>
            <person name="Lundell T."/>
            <person name="Morin E."/>
            <person name="Murat C."/>
            <person name="Sun H."/>
            <person name="Tunlid A."/>
            <person name="Henrissat B."/>
            <person name="Grigoriev I.V."/>
            <person name="Hibbett D.S."/>
            <person name="Martin F."/>
            <person name="Nordberg H.P."/>
            <person name="Cantor M.N."/>
            <person name="Hua S.X."/>
        </authorList>
    </citation>
    <scope>NUCLEOTIDE SEQUENCE [LARGE SCALE GENOMIC DNA]</scope>
    <source>
        <strain evidence="2">h7</strain>
    </source>
</reference>
<accession>A0A0C3CI39</accession>
<name>A0A0C3CI39_HEBCY</name>
<sequence>MLSHLQGTIYRAREFVETDSIDTTSTTVPVYHSCRCPPNIALDWCCAIVRTALSKFGTNAKGFKLKAGKAVSKSSQRSGNALHMNRSLVTFFHSFSCVPSVTTG</sequence>
<dbReference type="AlphaFoldDB" id="A0A0C3CI39"/>